<gene>
    <name evidence="3" type="ORF">KME15_09235</name>
</gene>
<evidence type="ECO:0000313" key="4">
    <source>
        <dbReference type="Proteomes" id="UP000757435"/>
    </source>
</evidence>
<protein>
    <submittedName>
        <fullName evidence="3">Glycosyltransferase family 4 protein</fullName>
    </submittedName>
</protein>
<dbReference type="GO" id="GO:0016757">
    <property type="term" value="F:glycosyltransferase activity"/>
    <property type="evidence" value="ECO:0007669"/>
    <property type="project" value="InterPro"/>
</dbReference>
<name>A0A951Q9S6_9CYAN</name>
<dbReference type="Pfam" id="PF13439">
    <property type="entry name" value="Glyco_transf_4"/>
    <property type="match status" value="1"/>
</dbReference>
<dbReference type="Proteomes" id="UP000757435">
    <property type="component" value="Unassembled WGS sequence"/>
</dbReference>
<evidence type="ECO:0000259" key="1">
    <source>
        <dbReference type="Pfam" id="PF00534"/>
    </source>
</evidence>
<dbReference type="EMBL" id="JAHHHD010000007">
    <property type="protein sequence ID" value="MBW4658847.1"/>
    <property type="molecule type" value="Genomic_DNA"/>
</dbReference>
<evidence type="ECO:0000259" key="2">
    <source>
        <dbReference type="Pfam" id="PF13439"/>
    </source>
</evidence>
<sequence>MRILLVIHEKFNPDSGSAGSTFRLGEQYRKQGHEVFFFSMDDMPKVGEHLKRIVFPEIVAAHIAKLCCHDPLDVVDCSPGDMWFWAKVTRIFRKHRPLLVTRSHGLHLLEHLWLLEEARQGNLKLSWIYPLYRGGFQLWEIRSSIEDADRVFLLNREEQDYVVKELGVSPERTHVFPNGIPNTFLSLPFDPLPVDSNLTIRIAQISTYIPRKGIQYASPALQAILKRYPNVEVSFLGTACTALAEAKKAVYADFDSELHHRIQVVPYFKHETLPELLKGHHIKLLPTLSEGFGKALVEAMACGLAPVTSNAAGPMEIVQDQHDALVVPMRDSLAIERALERLITDLPFLETLRRNAYATAQNYSWQRIADDRLTCYKEAIEKKAAVNLCSP</sequence>
<dbReference type="SUPFAM" id="SSF53756">
    <property type="entry name" value="UDP-Glycosyltransferase/glycogen phosphorylase"/>
    <property type="match status" value="1"/>
</dbReference>
<proteinExistence type="predicted"/>
<evidence type="ECO:0000313" key="3">
    <source>
        <dbReference type="EMBL" id="MBW4658847.1"/>
    </source>
</evidence>
<dbReference type="PANTHER" id="PTHR12526">
    <property type="entry name" value="GLYCOSYLTRANSFERASE"/>
    <property type="match status" value="1"/>
</dbReference>
<accession>A0A951Q9S6</accession>
<organism evidence="3 4">
    <name type="scientific">Drouetiella hepatica Uher 2000/2452</name>
    <dbReference type="NCBI Taxonomy" id="904376"/>
    <lineage>
        <taxon>Bacteria</taxon>
        <taxon>Bacillati</taxon>
        <taxon>Cyanobacteriota</taxon>
        <taxon>Cyanophyceae</taxon>
        <taxon>Oculatellales</taxon>
        <taxon>Oculatellaceae</taxon>
        <taxon>Drouetiella</taxon>
    </lineage>
</organism>
<dbReference type="InterPro" id="IPR028098">
    <property type="entry name" value="Glyco_trans_4-like_N"/>
</dbReference>
<dbReference type="CDD" id="cd03801">
    <property type="entry name" value="GT4_PimA-like"/>
    <property type="match status" value="1"/>
</dbReference>
<reference evidence="3" key="1">
    <citation type="submission" date="2021-05" db="EMBL/GenBank/DDBJ databases">
        <authorList>
            <person name="Pietrasiak N."/>
            <person name="Ward R."/>
            <person name="Stajich J.E."/>
            <person name="Kurbessoian T."/>
        </authorList>
    </citation>
    <scope>NUCLEOTIDE SEQUENCE</scope>
    <source>
        <strain evidence="3">UHER 2000/2452</strain>
    </source>
</reference>
<comment type="caution">
    <text evidence="3">The sequence shown here is derived from an EMBL/GenBank/DDBJ whole genome shotgun (WGS) entry which is preliminary data.</text>
</comment>
<feature type="domain" description="Glycosyltransferase subfamily 4-like N-terminal" evidence="2">
    <location>
        <begin position="16"/>
        <end position="181"/>
    </location>
</feature>
<dbReference type="AlphaFoldDB" id="A0A951Q9S6"/>
<dbReference type="Pfam" id="PF00534">
    <property type="entry name" value="Glycos_transf_1"/>
    <property type="match status" value="1"/>
</dbReference>
<dbReference type="InterPro" id="IPR001296">
    <property type="entry name" value="Glyco_trans_1"/>
</dbReference>
<reference evidence="3" key="2">
    <citation type="journal article" date="2022" name="Microbiol. Resour. Announc.">
        <title>Metagenome Sequencing to Explore Phylogenomics of Terrestrial Cyanobacteria.</title>
        <authorList>
            <person name="Ward R.D."/>
            <person name="Stajich J.E."/>
            <person name="Johansen J.R."/>
            <person name="Huntemann M."/>
            <person name="Clum A."/>
            <person name="Foster B."/>
            <person name="Foster B."/>
            <person name="Roux S."/>
            <person name="Palaniappan K."/>
            <person name="Varghese N."/>
            <person name="Mukherjee S."/>
            <person name="Reddy T.B.K."/>
            <person name="Daum C."/>
            <person name="Copeland A."/>
            <person name="Chen I.A."/>
            <person name="Ivanova N.N."/>
            <person name="Kyrpides N.C."/>
            <person name="Shapiro N."/>
            <person name="Eloe-Fadrosh E.A."/>
            <person name="Pietrasiak N."/>
        </authorList>
    </citation>
    <scope>NUCLEOTIDE SEQUENCE</scope>
    <source>
        <strain evidence="3">UHER 2000/2452</strain>
    </source>
</reference>
<dbReference type="Gene3D" id="3.40.50.2000">
    <property type="entry name" value="Glycogen Phosphorylase B"/>
    <property type="match status" value="2"/>
</dbReference>
<feature type="domain" description="Glycosyl transferase family 1" evidence="1">
    <location>
        <begin position="202"/>
        <end position="357"/>
    </location>
</feature>